<evidence type="ECO:0000313" key="2">
    <source>
        <dbReference type="EMBL" id="GGY69603.1"/>
    </source>
</evidence>
<keyword evidence="1" id="KW-0732">Signal</keyword>
<keyword evidence="3" id="KW-1185">Reference proteome</keyword>
<gene>
    <name evidence="2" type="ORF">GCM10011613_12430</name>
</gene>
<dbReference type="EMBL" id="BMYZ01000001">
    <property type="protein sequence ID" value="GGY69603.1"/>
    <property type="molecule type" value="Genomic_DNA"/>
</dbReference>
<evidence type="ECO:0000313" key="3">
    <source>
        <dbReference type="Proteomes" id="UP000619761"/>
    </source>
</evidence>
<accession>A0ABQ3AWK6</accession>
<evidence type="ECO:0000256" key="1">
    <source>
        <dbReference type="SAM" id="SignalP"/>
    </source>
</evidence>
<protein>
    <recommendedName>
        <fullName evidence="4">PEP-CTERM protein-sorting domain-containing protein</fullName>
    </recommendedName>
</protein>
<feature type="chain" id="PRO_5047126158" description="PEP-CTERM protein-sorting domain-containing protein" evidence="1">
    <location>
        <begin position="27"/>
        <end position="204"/>
    </location>
</feature>
<dbReference type="RefSeq" id="WP_189416802.1">
    <property type="nucleotide sequence ID" value="NZ_BMYZ01000001.1"/>
</dbReference>
<evidence type="ECO:0008006" key="4">
    <source>
        <dbReference type="Google" id="ProtNLM"/>
    </source>
</evidence>
<organism evidence="2 3">
    <name type="scientific">Cellvibrio zantedeschiae</name>
    <dbReference type="NCBI Taxonomy" id="1237077"/>
    <lineage>
        <taxon>Bacteria</taxon>
        <taxon>Pseudomonadati</taxon>
        <taxon>Pseudomonadota</taxon>
        <taxon>Gammaproteobacteria</taxon>
        <taxon>Cellvibrionales</taxon>
        <taxon>Cellvibrionaceae</taxon>
        <taxon>Cellvibrio</taxon>
    </lineage>
</organism>
<sequence>MCDLFKRWIFGLMGCVALGIGANASAVVIDFDDRIPIYDPVFSCFCDNPLSNEYEDKGLLIHEGFLNGESHDGGVTYENFLITGPYGQLSFVGELPTFVSMRVTSLHNDVIYLSAFGENGFLEMKKTPGFGGPFDDTPAEPNFFVSFAIEEGIKFITIDAFYFRSTGAAIDDLTFTYSSVPEPSSIMLVTLACIVFLRRSFLSK</sequence>
<dbReference type="Proteomes" id="UP000619761">
    <property type="component" value="Unassembled WGS sequence"/>
</dbReference>
<feature type="signal peptide" evidence="1">
    <location>
        <begin position="1"/>
        <end position="26"/>
    </location>
</feature>
<comment type="caution">
    <text evidence="2">The sequence shown here is derived from an EMBL/GenBank/DDBJ whole genome shotgun (WGS) entry which is preliminary data.</text>
</comment>
<name>A0ABQ3AWK6_9GAMM</name>
<reference evidence="3" key="1">
    <citation type="journal article" date="2019" name="Int. J. Syst. Evol. Microbiol.">
        <title>The Global Catalogue of Microorganisms (GCM) 10K type strain sequencing project: providing services to taxonomists for standard genome sequencing and annotation.</title>
        <authorList>
            <consortium name="The Broad Institute Genomics Platform"/>
            <consortium name="The Broad Institute Genome Sequencing Center for Infectious Disease"/>
            <person name="Wu L."/>
            <person name="Ma J."/>
        </authorList>
    </citation>
    <scope>NUCLEOTIDE SEQUENCE [LARGE SCALE GENOMIC DNA]</scope>
    <source>
        <strain evidence="3">KCTC 32239</strain>
    </source>
</reference>
<proteinExistence type="predicted"/>